<evidence type="ECO:0000313" key="3">
    <source>
        <dbReference type="Proteomes" id="UP001500051"/>
    </source>
</evidence>
<keyword evidence="3" id="KW-1185">Reference proteome</keyword>
<reference evidence="3" key="1">
    <citation type="journal article" date="2019" name="Int. J. Syst. Evol. Microbiol.">
        <title>The Global Catalogue of Microorganisms (GCM) 10K type strain sequencing project: providing services to taxonomists for standard genome sequencing and annotation.</title>
        <authorList>
            <consortium name="The Broad Institute Genomics Platform"/>
            <consortium name="The Broad Institute Genome Sequencing Center for Infectious Disease"/>
            <person name="Wu L."/>
            <person name="Ma J."/>
        </authorList>
    </citation>
    <scope>NUCLEOTIDE SEQUENCE [LARGE SCALE GENOMIC DNA]</scope>
    <source>
        <strain evidence="3">JCM 16548</strain>
    </source>
</reference>
<sequence>MALTWLARRLTNAGLRVGEIDGWRTAGRPGAFAPQGVLIHHTAGARSSRDNPAPSLSTVINGRSDLPGPLCQVLVDYNGVCWVVAAGRTNNAGAARASGPLPATSDGNALYVGIEIDYRVNPDGSFNQNPSSIQKTASIVAAAAIVTRLGHGYRYVRGHKETSVTNKIDPKFLMPMPDFRDEVRKMIAVKGF</sequence>
<dbReference type="InterPro" id="IPR036505">
    <property type="entry name" value="Amidase/PGRP_sf"/>
</dbReference>
<dbReference type="InterPro" id="IPR002502">
    <property type="entry name" value="Amidase_domain"/>
</dbReference>
<dbReference type="Pfam" id="PF01510">
    <property type="entry name" value="Amidase_2"/>
    <property type="match status" value="1"/>
</dbReference>
<evidence type="ECO:0000313" key="2">
    <source>
        <dbReference type="EMBL" id="GAA3703827.1"/>
    </source>
</evidence>
<dbReference type="SUPFAM" id="SSF55846">
    <property type="entry name" value="N-acetylmuramoyl-L-alanine amidase-like"/>
    <property type="match status" value="1"/>
</dbReference>
<comment type="caution">
    <text evidence="2">The sequence shown here is derived from an EMBL/GenBank/DDBJ whole genome shotgun (WGS) entry which is preliminary data.</text>
</comment>
<proteinExistence type="predicted"/>
<dbReference type="Proteomes" id="UP001500051">
    <property type="component" value="Unassembled WGS sequence"/>
</dbReference>
<protein>
    <recommendedName>
        <fullName evidence="1">N-acetylmuramoyl-L-alanine amidase domain-containing protein</fullName>
    </recommendedName>
</protein>
<gene>
    <name evidence="2" type="ORF">GCM10022204_21400</name>
</gene>
<dbReference type="RefSeq" id="WP_344812336.1">
    <property type="nucleotide sequence ID" value="NZ_BAAAYX010000005.1"/>
</dbReference>
<dbReference type="EMBL" id="BAAAYX010000005">
    <property type="protein sequence ID" value="GAA3703827.1"/>
    <property type="molecule type" value="Genomic_DNA"/>
</dbReference>
<feature type="domain" description="N-acetylmuramoyl-L-alanine amidase" evidence="1">
    <location>
        <begin position="34"/>
        <end position="171"/>
    </location>
</feature>
<accession>A0ABP7DFR1</accession>
<evidence type="ECO:0000259" key="1">
    <source>
        <dbReference type="Pfam" id="PF01510"/>
    </source>
</evidence>
<organism evidence="2 3">
    <name type="scientific">Microlunatus aurantiacus</name>
    <dbReference type="NCBI Taxonomy" id="446786"/>
    <lineage>
        <taxon>Bacteria</taxon>
        <taxon>Bacillati</taxon>
        <taxon>Actinomycetota</taxon>
        <taxon>Actinomycetes</taxon>
        <taxon>Propionibacteriales</taxon>
        <taxon>Propionibacteriaceae</taxon>
        <taxon>Microlunatus</taxon>
    </lineage>
</organism>
<name>A0ABP7DFR1_9ACTN</name>
<dbReference type="Gene3D" id="3.40.80.10">
    <property type="entry name" value="Peptidoglycan recognition protein-like"/>
    <property type="match status" value="1"/>
</dbReference>